<comment type="subcellular location">
    <subcellularLocation>
        <location evidence="1">Cell membrane</location>
        <topology evidence="1">Multi-pass membrane protein</topology>
    </subcellularLocation>
</comment>
<feature type="transmembrane region" description="Helical" evidence="7">
    <location>
        <begin position="41"/>
        <end position="67"/>
    </location>
</feature>
<dbReference type="InterPro" id="IPR050833">
    <property type="entry name" value="Poly_Biosynth_Transport"/>
</dbReference>
<sequence length="490" mass="53141">MSLKGKGIAAAKWSSLSTVVTTVIQMAQVVAVSRLLAPEDYGLISMIMVVVGIAVSMSDFGVSSAIIHRQDITRSELSGLYALNLASGVAVGAAVWLLAPLACAYYQEPGLLVPMRWMALLCVIPAIGQQFQVLFQKELRFAYLAKVDIASIAVGFAVAAAGAYAGYGVYALVGSYLANALFKTVCLTAAGWKEWRPGWRFSLRDLYGFLRFGAYQMGSNVLQTLTSNVDYLILGRLAGAEALGYYTFAYQLCMMPMQKLWPLVSQISLPLLAKIQDRADLLRQGYFQITGLISYVTGPIYLGLAVTAPYAVPFAFGSQWEASIALVQVHAVMFLLRSSLIPTQSLLLAVGRADTRFYYSVLCLVIIAPSLLVGEWLGGAIGVAYGYLAAQALIVVVNYRQSIRKVLAKCASDYIRSFMPGVLFSAVMAAGVLMLGRLAQGWGSEPFLVVWELAWGMILYGALLLVFKRELVLSLRDRMLAKGGKRESPG</sequence>
<dbReference type="AlphaFoldDB" id="A0A3G3K015"/>
<evidence type="ECO:0000256" key="6">
    <source>
        <dbReference type="ARBA" id="ARBA00023136"/>
    </source>
</evidence>
<accession>A0A3G3K015</accession>
<dbReference type="PANTHER" id="PTHR30250">
    <property type="entry name" value="PST FAMILY PREDICTED COLANIC ACID TRANSPORTER"/>
    <property type="match status" value="1"/>
</dbReference>
<feature type="transmembrane region" description="Helical" evidence="7">
    <location>
        <begin position="79"/>
        <end position="97"/>
    </location>
</feature>
<evidence type="ECO:0000313" key="8">
    <source>
        <dbReference type="EMBL" id="AYQ73840.1"/>
    </source>
</evidence>
<dbReference type="PANTHER" id="PTHR30250:SF10">
    <property type="entry name" value="LIPOPOLYSACCHARIDE BIOSYNTHESIS PROTEIN WZXC"/>
    <property type="match status" value="1"/>
</dbReference>
<keyword evidence="5 7" id="KW-1133">Transmembrane helix</keyword>
<reference evidence="8 9" key="1">
    <citation type="submission" date="2018-10" db="EMBL/GenBank/DDBJ databases">
        <title>Genome Sequence of Cohnella sp.</title>
        <authorList>
            <person name="Srinivasan S."/>
            <person name="Kim M.K."/>
        </authorList>
    </citation>
    <scope>NUCLEOTIDE SEQUENCE [LARGE SCALE GENOMIC DNA]</scope>
    <source>
        <strain evidence="8 9">18JY8-7</strain>
    </source>
</reference>
<feature type="transmembrane region" description="Helical" evidence="7">
    <location>
        <begin position="147"/>
        <end position="167"/>
    </location>
</feature>
<dbReference type="Proteomes" id="UP000269097">
    <property type="component" value="Chromosome"/>
</dbReference>
<feature type="transmembrane region" description="Helical" evidence="7">
    <location>
        <begin position="292"/>
        <end position="312"/>
    </location>
</feature>
<dbReference type="NCBIfam" id="NF007773">
    <property type="entry name" value="PRK10459.1"/>
    <property type="match status" value="1"/>
</dbReference>
<evidence type="ECO:0000256" key="7">
    <source>
        <dbReference type="SAM" id="Phobius"/>
    </source>
</evidence>
<feature type="transmembrane region" description="Helical" evidence="7">
    <location>
        <begin position="117"/>
        <end position="135"/>
    </location>
</feature>
<protein>
    <submittedName>
        <fullName evidence="8">Colanic acid exporter</fullName>
    </submittedName>
</protein>
<comment type="similarity">
    <text evidence="2">Belongs to the polysaccharide synthase family.</text>
</comment>
<evidence type="ECO:0000256" key="1">
    <source>
        <dbReference type="ARBA" id="ARBA00004651"/>
    </source>
</evidence>
<keyword evidence="6 7" id="KW-0472">Membrane</keyword>
<dbReference type="GO" id="GO:0005886">
    <property type="term" value="C:plasma membrane"/>
    <property type="evidence" value="ECO:0007669"/>
    <property type="project" value="UniProtKB-SubCell"/>
</dbReference>
<keyword evidence="3" id="KW-1003">Cell membrane</keyword>
<feature type="transmembrane region" description="Helical" evidence="7">
    <location>
        <begin position="448"/>
        <end position="467"/>
    </location>
</feature>
<keyword evidence="9" id="KW-1185">Reference proteome</keyword>
<evidence type="ECO:0000313" key="9">
    <source>
        <dbReference type="Proteomes" id="UP000269097"/>
    </source>
</evidence>
<gene>
    <name evidence="8" type="ORF">EAV92_15385</name>
</gene>
<evidence type="ECO:0000256" key="3">
    <source>
        <dbReference type="ARBA" id="ARBA00022475"/>
    </source>
</evidence>
<dbReference type="Pfam" id="PF13440">
    <property type="entry name" value="Polysacc_synt_3"/>
    <property type="match status" value="1"/>
</dbReference>
<name>A0A3G3K015_9BACL</name>
<feature type="transmembrane region" description="Helical" evidence="7">
    <location>
        <begin position="357"/>
        <end position="374"/>
    </location>
</feature>
<dbReference type="KEGG" id="coh:EAV92_15385"/>
<organism evidence="8 9">
    <name type="scientific">Cohnella candidum</name>
    <dbReference type="NCBI Taxonomy" id="2674991"/>
    <lineage>
        <taxon>Bacteria</taxon>
        <taxon>Bacillati</taxon>
        <taxon>Bacillota</taxon>
        <taxon>Bacilli</taxon>
        <taxon>Bacillales</taxon>
        <taxon>Paenibacillaceae</taxon>
        <taxon>Cohnella</taxon>
    </lineage>
</organism>
<proteinExistence type="inferred from homology"/>
<evidence type="ECO:0000256" key="5">
    <source>
        <dbReference type="ARBA" id="ARBA00022989"/>
    </source>
</evidence>
<feature type="transmembrane region" description="Helical" evidence="7">
    <location>
        <begin position="380"/>
        <end position="397"/>
    </location>
</feature>
<dbReference type="EMBL" id="CP033433">
    <property type="protein sequence ID" value="AYQ73840.1"/>
    <property type="molecule type" value="Genomic_DNA"/>
</dbReference>
<evidence type="ECO:0000256" key="4">
    <source>
        <dbReference type="ARBA" id="ARBA00022692"/>
    </source>
</evidence>
<evidence type="ECO:0000256" key="2">
    <source>
        <dbReference type="ARBA" id="ARBA00007430"/>
    </source>
</evidence>
<dbReference type="CDD" id="cd13127">
    <property type="entry name" value="MATE_tuaB_like"/>
    <property type="match status" value="1"/>
</dbReference>
<keyword evidence="4 7" id="KW-0812">Transmembrane</keyword>
<feature type="transmembrane region" description="Helical" evidence="7">
    <location>
        <begin position="418"/>
        <end position="436"/>
    </location>
</feature>
<dbReference type="RefSeq" id="WP_123041924.1">
    <property type="nucleotide sequence ID" value="NZ_CP033433.1"/>
</dbReference>